<gene>
    <name evidence="1" type="ORF">MVEN_01051700</name>
</gene>
<organism evidence="1 2">
    <name type="scientific">Mycena venus</name>
    <dbReference type="NCBI Taxonomy" id="2733690"/>
    <lineage>
        <taxon>Eukaryota</taxon>
        <taxon>Fungi</taxon>
        <taxon>Dikarya</taxon>
        <taxon>Basidiomycota</taxon>
        <taxon>Agaricomycotina</taxon>
        <taxon>Agaricomycetes</taxon>
        <taxon>Agaricomycetidae</taxon>
        <taxon>Agaricales</taxon>
        <taxon>Marasmiineae</taxon>
        <taxon>Mycenaceae</taxon>
        <taxon>Mycena</taxon>
    </lineage>
</organism>
<accession>A0A8H7CZZ6</accession>
<evidence type="ECO:0000313" key="1">
    <source>
        <dbReference type="EMBL" id="KAF7353668.1"/>
    </source>
</evidence>
<dbReference type="AlphaFoldDB" id="A0A8H7CZZ6"/>
<protein>
    <submittedName>
        <fullName evidence="1">Uncharacterized protein</fullName>
    </submittedName>
</protein>
<evidence type="ECO:0000313" key="2">
    <source>
        <dbReference type="Proteomes" id="UP000620124"/>
    </source>
</evidence>
<sequence>MLDIPIEIKSAQHQHNKSQPISWQPPTFWLILIAQYFFLCTIMSSSDHSMISYEKQGLIHAPTGSHKVKYTGDNWDYHVDIAHKPIDLSLVLPHYRARNQPIEHRISMFVGNESYPMKLKVCRNYYHAKFEMEVRASTSDITIWLPSDFKGVIHYPKSTTFSAGFVNRIMGNVRLNDLDAKHAYDEDEVIVSTRGHVTFRMWDVQTSTPENPQKETFKRLFCCTRKAPETASHDWDFLLED</sequence>
<comment type="caution">
    <text evidence="1">The sequence shown here is derived from an EMBL/GenBank/DDBJ whole genome shotgun (WGS) entry which is preliminary data.</text>
</comment>
<reference evidence="1" key="1">
    <citation type="submission" date="2020-05" db="EMBL/GenBank/DDBJ databases">
        <title>Mycena genomes resolve the evolution of fungal bioluminescence.</title>
        <authorList>
            <person name="Tsai I.J."/>
        </authorList>
    </citation>
    <scope>NUCLEOTIDE SEQUENCE</scope>
    <source>
        <strain evidence="1">CCC161011</strain>
    </source>
</reference>
<dbReference type="OrthoDB" id="3177929at2759"/>
<dbReference type="EMBL" id="JACAZI010000008">
    <property type="protein sequence ID" value="KAF7353668.1"/>
    <property type="molecule type" value="Genomic_DNA"/>
</dbReference>
<name>A0A8H7CZZ6_9AGAR</name>
<keyword evidence="2" id="KW-1185">Reference proteome</keyword>
<dbReference type="Proteomes" id="UP000620124">
    <property type="component" value="Unassembled WGS sequence"/>
</dbReference>
<proteinExistence type="predicted"/>